<reference evidence="2" key="1">
    <citation type="submission" date="2020-06" db="EMBL/GenBank/DDBJ databases">
        <authorList>
            <consortium name="Plant Systems Biology data submission"/>
        </authorList>
    </citation>
    <scope>NUCLEOTIDE SEQUENCE</scope>
    <source>
        <strain evidence="2">D6</strain>
    </source>
</reference>
<evidence type="ECO:0000256" key="1">
    <source>
        <dbReference type="SAM" id="MobiDB-lite"/>
    </source>
</evidence>
<dbReference type="EMBL" id="CAICTM010004191">
    <property type="protein sequence ID" value="CAB9531888.1"/>
    <property type="molecule type" value="Genomic_DNA"/>
</dbReference>
<accession>A0A9N8F391</accession>
<proteinExistence type="predicted"/>
<name>A0A9N8F391_9STRA</name>
<gene>
    <name evidence="2" type="ORF">SEMRO_4193_G353340.1</name>
</gene>
<feature type="non-terminal residue" evidence="2">
    <location>
        <position position="1"/>
    </location>
</feature>
<protein>
    <submittedName>
        <fullName evidence="2">Uncharacterized protein</fullName>
    </submittedName>
</protein>
<feature type="region of interest" description="Disordered" evidence="1">
    <location>
        <begin position="116"/>
        <end position="142"/>
    </location>
</feature>
<dbReference type="Proteomes" id="UP001153069">
    <property type="component" value="Unassembled WGS sequence"/>
</dbReference>
<comment type="caution">
    <text evidence="2">The sequence shown here is derived from an EMBL/GenBank/DDBJ whole genome shotgun (WGS) entry which is preliminary data.</text>
</comment>
<dbReference type="AlphaFoldDB" id="A0A9N8F391"/>
<sequence length="191" mass="22340">GDANKKLHEINQERIRTGYPVLREFVFEYDMTGVWWIRYLVQEGKGRSMLPYQNHNIDICIYDRLFKLKLILPDPFSEAHKATRFCDIWGFDEDAYIQRYHRWLSDIDLLTEGVEEANDVEEPTTEVAETATDDSSHDSDEVNMGGINLRMMERYIDNLEVAEEEGPVDNDSVWDPQFLTMSKLTPRLTPS</sequence>
<evidence type="ECO:0000313" key="3">
    <source>
        <dbReference type="Proteomes" id="UP001153069"/>
    </source>
</evidence>
<keyword evidence="3" id="KW-1185">Reference proteome</keyword>
<evidence type="ECO:0000313" key="2">
    <source>
        <dbReference type="EMBL" id="CAB9531888.1"/>
    </source>
</evidence>
<organism evidence="2 3">
    <name type="scientific">Seminavis robusta</name>
    <dbReference type="NCBI Taxonomy" id="568900"/>
    <lineage>
        <taxon>Eukaryota</taxon>
        <taxon>Sar</taxon>
        <taxon>Stramenopiles</taxon>
        <taxon>Ochrophyta</taxon>
        <taxon>Bacillariophyta</taxon>
        <taxon>Bacillariophyceae</taxon>
        <taxon>Bacillariophycidae</taxon>
        <taxon>Naviculales</taxon>
        <taxon>Naviculaceae</taxon>
        <taxon>Seminavis</taxon>
    </lineage>
</organism>